<proteinExistence type="predicted"/>
<gene>
    <name evidence="1" type="ORF">TrLO_g11787</name>
</gene>
<sequence>MTSEALHKINVAEKKSAKIADYSYGLATGSTGVIHCEMFSEGSFFLVQDDGGNDSYKRCDFSIAAESDKTSNHVWNFLGDLPFAPYDYGFSAAMVSDNLYISCWDETVLFRGRRGQEDCGQEDRGCIPDHGACDPDSSTT</sequence>
<evidence type="ECO:0000313" key="1">
    <source>
        <dbReference type="EMBL" id="GMH77512.1"/>
    </source>
</evidence>
<evidence type="ECO:0000313" key="2">
    <source>
        <dbReference type="Proteomes" id="UP001165122"/>
    </source>
</evidence>
<dbReference type="Proteomes" id="UP001165122">
    <property type="component" value="Unassembled WGS sequence"/>
</dbReference>
<reference evidence="2" key="1">
    <citation type="journal article" date="2023" name="Commun. Biol.">
        <title>Genome analysis of Parmales, the sister group of diatoms, reveals the evolutionary specialization of diatoms from phago-mixotrophs to photoautotrophs.</title>
        <authorList>
            <person name="Ban H."/>
            <person name="Sato S."/>
            <person name="Yoshikawa S."/>
            <person name="Yamada K."/>
            <person name="Nakamura Y."/>
            <person name="Ichinomiya M."/>
            <person name="Sato N."/>
            <person name="Blanc-Mathieu R."/>
            <person name="Endo H."/>
            <person name="Kuwata A."/>
            <person name="Ogata H."/>
        </authorList>
    </citation>
    <scope>NUCLEOTIDE SEQUENCE [LARGE SCALE GENOMIC DNA]</scope>
    <source>
        <strain evidence="2">NIES 3700</strain>
    </source>
</reference>
<organism evidence="1 2">
    <name type="scientific">Triparma laevis f. longispina</name>
    <dbReference type="NCBI Taxonomy" id="1714387"/>
    <lineage>
        <taxon>Eukaryota</taxon>
        <taxon>Sar</taxon>
        <taxon>Stramenopiles</taxon>
        <taxon>Ochrophyta</taxon>
        <taxon>Bolidophyceae</taxon>
        <taxon>Parmales</taxon>
        <taxon>Triparmaceae</taxon>
        <taxon>Triparma</taxon>
    </lineage>
</organism>
<dbReference type="EMBL" id="BRXW01000819">
    <property type="protein sequence ID" value="GMH77512.1"/>
    <property type="molecule type" value="Genomic_DNA"/>
</dbReference>
<protein>
    <submittedName>
        <fullName evidence="1">Uncharacterized protein</fullName>
    </submittedName>
</protein>
<keyword evidence="2" id="KW-1185">Reference proteome</keyword>
<comment type="caution">
    <text evidence="1">The sequence shown here is derived from an EMBL/GenBank/DDBJ whole genome shotgun (WGS) entry which is preliminary data.</text>
</comment>
<dbReference type="AlphaFoldDB" id="A0A9W7AXX1"/>
<name>A0A9W7AXX1_9STRA</name>
<accession>A0A9W7AXX1</accession>